<name>A0A5E5AL07_9BURK</name>
<organism evidence="1 2">
    <name type="scientific">Pandoraea anapnoica</name>
    <dbReference type="NCBI Taxonomy" id="2508301"/>
    <lineage>
        <taxon>Bacteria</taxon>
        <taxon>Pseudomonadati</taxon>
        <taxon>Pseudomonadota</taxon>
        <taxon>Betaproteobacteria</taxon>
        <taxon>Burkholderiales</taxon>
        <taxon>Burkholderiaceae</taxon>
        <taxon>Pandoraea</taxon>
    </lineage>
</organism>
<dbReference type="Proteomes" id="UP000383122">
    <property type="component" value="Unassembled WGS sequence"/>
</dbReference>
<accession>A0A5E5AL07</accession>
<dbReference type="AlphaFoldDB" id="A0A5E5AL07"/>
<dbReference type="RefSeq" id="WP_150740264.1">
    <property type="nucleotide sequence ID" value="NZ_CABPSP010000016.1"/>
</dbReference>
<dbReference type="OrthoDB" id="122556at2"/>
<evidence type="ECO:0008006" key="3">
    <source>
        <dbReference type="Google" id="ProtNLM"/>
    </source>
</evidence>
<gene>
    <name evidence="1" type="ORF">PAN31117_04656</name>
</gene>
<dbReference type="EMBL" id="CABPSP010000016">
    <property type="protein sequence ID" value="VVE73213.1"/>
    <property type="molecule type" value="Genomic_DNA"/>
</dbReference>
<protein>
    <recommendedName>
        <fullName evidence="3">DUF930 domain-containing protein</fullName>
    </recommendedName>
</protein>
<sequence length="151" mass="16338">MKMKSFTLVCAILIGTWGHSGVSVGQTVRQAKGNLVSSAQQRAINAGIAKLKLSGERSVAREWTEEKQVAEFICRPAALPALAKKLKGADRVFLGNNDPESLSLESTTKLVGVGQARFEGGWRDFSFECLMDAKTAKVKNFQITLVPLATI</sequence>
<evidence type="ECO:0000313" key="2">
    <source>
        <dbReference type="Proteomes" id="UP000383122"/>
    </source>
</evidence>
<evidence type="ECO:0000313" key="1">
    <source>
        <dbReference type="EMBL" id="VVE73213.1"/>
    </source>
</evidence>
<reference evidence="1 2" key="1">
    <citation type="submission" date="2019-08" db="EMBL/GenBank/DDBJ databases">
        <authorList>
            <person name="Peeters C."/>
        </authorList>
    </citation>
    <scope>NUCLEOTIDE SEQUENCE [LARGE SCALE GENOMIC DNA]</scope>
    <source>
        <strain evidence="1 2">LMG 31117</strain>
    </source>
</reference>
<keyword evidence="2" id="KW-1185">Reference proteome</keyword>
<proteinExistence type="predicted"/>